<dbReference type="Proteomes" id="UP001456524">
    <property type="component" value="Unassembled WGS sequence"/>
</dbReference>
<feature type="signal peptide" evidence="9">
    <location>
        <begin position="1"/>
        <end position="17"/>
    </location>
</feature>
<evidence type="ECO:0000256" key="6">
    <source>
        <dbReference type="ARBA" id="ARBA00022729"/>
    </source>
</evidence>
<comment type="caution">
    <text evidence="11">The sequence shown here is derived from an EMBL/GenBank/DDBJ whole genome shotgun (WGS) entry which is preliminary data.</text>
</comment>
<dbReference type="EMBL" id="JBBWUH010000002">
    <property type="protein sequence ID" value="KAK8175509.1"/>
    <property type="molecule type" value="Genomic_DNA"/>
</dbReference>
<evidence type="ECO:0000256" key="5">
    <source>
        <dbReference type="ARBA" id="ARBA00022622"/>
    </source>
</evidence>
<name>A0ABR1Y3I8_9PEZI</name>
<keyword evidence="7" id="KW-1015">Disulfide bond</keyword>
<reference evidence="11 12" key="1">
    <citation type="journal article" date="2022" name="G3 (Bethesda)">
        <title>Enemy or ally: a genomic approach to elucidate the lifestyle of Phyllosticta citrichinaensis.</title>
        <authorList>
            <person name="Buijs V.A."/>
            <person name="Groenewald J.Z."/>
            <person name="Haridas S."/>
            <person name="LaButti K.M."/>
            <person name="Lipzen A."/>
            <person name="Martin F.M."/>
            <person name="Barry K."/>
            <person name="Grigoriev I.V."/>
            <person name="Crous P.W."/>
            <person name="Seidl M.F."/>
        </authorList>
    </citation>
    <scope>NUCLEOTIDE SEQUENCE [LARGE SCALE GENOMIC DNA]</scope>
    <source>
        <strain evidence="11 12">CBS 129764</strain>
    </source>
</reference>
<evidence type="ECO:0000259" key="10">
    <source>
        <dbReference type="Pfam" id="PF05730"/>
    </source>
</evidence>
<keyword evidence="5" id="KW-0325">Glycoprotein</keyword>
<keyword evidence="12" id="KW-1185">Reference proteome</keyword>
<evidence type="ECO:0000313" key="11">
    <source>
        <dbReference type="EMBL" id="KAK8175509.1"/>
    </source>
</evidence>
<evidence type="ECO:0000256" key="9">
    <source>
        <dbReference type="SAM" id="SignalP"/>
    </source>
</evidence>
<evidence type="ECO:0000256" key="7">
    <source>
        <dbReference type="ARBA" id="ARBA00023157"/>
    </source>
</evidence>
<evidence type="ECO:0000256" key="1">
    <source>
        <dbReference type="ARBA" id="ARBA00004589"/>
    </source>
</evidence>
<proteinExistence type="inferred from homology"/>
<feature type="chain" id="PRO_5046147289" description="CFEM domain-containing protein" evidence="9">
    <location>
        <begin position="18"/>
        <end position="123"/>
    </location>
</feature>
<evidence type="ECO:0000256" key="3">
    <source>
        <dbReference type="ARBA" id="ARBA00010031"/>
    </source>
</evidence>
<comment type="subcellular location">
    <subcellularLocation>
        <location evidence="1">Membrane</location>
        <topology evidence="1">Lipid-anchor</topology>
        <topology evidence="1">GPI-anchor</topology>
    </subcellularLocation>
    <subcellularLocation>
        <location evidence="2">Secreted</location>
    </subcellularLocation>
</comment>
<sequence>MRFSKIALLAFVGSAIAQGIGGKGSSTSPDSDGYVMPLRCKERFANIKTSCFESCFKSSGCPPGDETCFCNSQSAVDKAACCVSKECSPEGQKIIGVFAHFICQRGTAKIPQKQADGCKNSRD</sequence>
<keyword evidence="6 9" id="KW-0732">Signal</keyword>
<evidence type="ECO:0000256" key="2">
    <source>
        <dbReference type="ARBA" id="ARBA00004613"/>
    </source>
</evidence>
<accession>A0ABR1Y3I8</accession>
<evidence type="ECO:0000256" key="8">
    <source>
        <dbReference type="ARBA" id="ARBA00023288"/>
    </source>
</evidence>
<keyword evidence="4" id="KW-0964">Secreted</keyword>
<dbReference type="InterPro" id="IPR008427">
    <property type="entry name" value="Extracellular_membr_CFEM_dom"/>
</dbReference>
<feature type="domain" description="CFEM" evidence="10">
    <location>
        <begin position="48"/>
        <end position="103"/>
    </location>
</feature>
<comment type="similarity">
    <text evidence="3">Belongs to the RBT5 family.</text>
</comment>
<keyword evidence="5" id="KW-0472">Membrane</keyword>
<dbReference type="Pfam" id="PF05730">
    <property type="entry name" value="CFEM"/>
    <property type="match status" value="1"/>
</dbReference>
<keyword evidence="8" id="KW-0449">Lipoprotein</keyword>
<evidence type="ECO:0000313" key="12">
    <source>
        <dbReference type="Proteomes" id="UP001456524"/>
    </source>
</evidence>
<organism evidence="11 12">
    <name type="scientific">Phyllosticta citrichinensis</name>
    <dbReference type="NCBI Taxonomy" id="1130410"/>
    <lineage>
        <taxon>Eukaryota</taxon>
        <taxon>Fungi</taxon>
        <taxon>Dikarya</taxon>
        <taxon>Ascomycota</taxon>
        <taxon>Pezizomycotina</taxon>
        <taxon>Dothideomycetes</taxon>
        <taxon>Dothideomycetes incertae sedis</taxon>
        <taxon>Botryosphaeriales</taxon>
        <taxon>Phyllostictaceae</taxon>
        <taxon>Phyllosticta</taxon>
    </lineage>
</organism>
<gene>
    <name evidence="11" type="ORF">IWX90DRAFT_412049</name>
</gene>
<evidence type="ECO:0000256" key="4">
    <source>
        <dbReference type="ARBA" id="ARBA00022525"/>
    </source>
</evidence>
<protein>
    <recommendedName>
        <fullName evidence="10">CFEM domain-containing protein</fullName>
    </recommendedName>
</protein>
<keyword evidence="5" id="KW-0336">GPI-anchor</keyword>